<evidence type="ECO:0000256" key="1">
    <source>
        <dbReference type="ARBA" id="ARBA00002889"/>
    </source>
</evidence>
<dbReference type="eggNOG" id="KOG4771">
    <property type="taxonomic scope" value="Eukaryota"/>
</dbReference>
<evidence type="ECO:0000256" key="4">
    <source>
        <dbReference type="ARBA" id="ARBA00011187"/>
    </source>
</evidence>
<keyword evidence="6" id="KW-0539">Nucleus</keyword>
<evidence type="ECO:0000256" key="7">
    <source>
        <dbReference type="ARBA" id="ARBA00023274"/>
    </source>
</evidence>
<dbReference type="Pfam" id="PF09420">
    <property type="entry name" value="Nop16"/>
    <property type="match status" value="1"/>
</dbReference>
<dbReference type="GO" id="GO:0042273">
    <property type="term" value="P:ribosomal large subunit biogenesis"/>
    <property type="evidence" value="ECO:0007669"/>
    <property type="project" value="EnsemblFungi"/>
</dbReference>
<feature type="compositionally biased region" description="Basic residues" evidence="8">
    <location>
        <begin position="8"/>
        <end position="29"/>
    </location>
</feature>
<dbReference type="InterPro" id="IPR019002">
    <property type="entry name" value="Ribosome_biogenesis_Nop16"/>
</dbReference>
<dbReference type="OrthoDB" id="285729at2759"/>
<feature type="compositionally biased region" description="Basic residues" evidence="8">
    <location>
        <begin position="218"/>
        <end position="230"/>
    </location>
</feature>
<feature type="compositionally biased region" description="Basic and acidic residues" evidence="8">
    <location>
        <begin position="94"/>
        <end position="105"/>
    </location>
</feature>
<dbReference type="InParanoid" id="W2RNT8"/>
<keyword evidence="7" id="KW-0687">Ribonucleoprotein</keyword>
<dbReference type="PANTHER" id="PTHR13243:SF1">
    <property type="entry name" value="NUCLEOLAR PROTEIN 16"/>
    <property type="match status" value="1"/>
</dbReference>
<evidence type="ECO:0000256" key="6">
    <source>
        <dbReference type="ARBA" id="ARBA00023242"/>
    </source>
</evidence>
<feature type="region of interest" description="Disordered" evidence="8">
    <location>
        <begin position="66"/>
        <end position="105"/>
    </location>
</feature>
<protein>
    <recommendedName>
        <fullName evidence="5">Nucleolar protein 16</fullName>
    </recommendedName>
</protein>
<dbReference type="VEuPathDB" id="FungiDB:HMPREF1541_07613"/>
<evidence type="ECO:0000256" key="8">
    <source>
        <dbReference type="SAM" id="MobiDB-lite"/>
    </source>
</evidence>
<keyword evidence="10" id="KW-1185">Reference proteome</keyword>
<dbReference type="Proteomes" id="UP000030752">
    <property type="component" value="Unassembled WGS sequence"/>
</dbReference>
<organism evidence="9 10">
    <name type="scientific">Cyphellophora europaea (strain CBS 101466)</name>
    <name type="common">Phialophora europaea</name>
    <dbReference type="NCBI Taxonomy" id="1220924"/>
    <lineage>
        <taxon>Eukaryota</taxon>
        <taxon>Fungi</taxon>
        <taxon>Dikarya</taxon>
        <taxon>Ascomycota</taxon>
        <taxon>Pezizomycotina</taxon>
        <taxon>Eurotiomycetes</taxon>
        <taxon>Chaetothyriomycetidae</taxon>
        <taxon>Chaetothyriales</taxon>
        <taxon>Cyphellophoraceae</taxon>
        <taxon>Cyphellophora</taxon>
    </lineage>
</organism>
<evidence type="ECO:0000256" key="3">
    <source>
        <dbReference type="ARBA" id="ARBA00008479"/>
    </source>
</evidence>
<dbReference type="PANTHER" id="PTHR13243">
    <property type="entry name" value="HSPC111 PROTEIN-RELATED"/>
    <property type="match status" value="1"/>
</dbReference>
<feature type="region of interest" description="Disordered" evidence="8">
    <location>
        <begin position="1"/>
        <end position="34"/>
    </location>
</feature>
<dbReference type="RefSeq" id="XP_008720159.1">
    <property type="nucleotide sequence ID" value="XM_008721937.1"/>
</dbReference>
<dbReference type="GO" id="GO:0005730">
    <property type="term" value="C:nucleolus"/>
    <property type="evidence" value="ECO:0007669"/>
    <property type="project" value="UniProtKB-SubCell"/>
</dbReference>
<name>W2RNT8_CYPE1</name>
<evidence type="ECO:0000313" key="9">
    <source>
        <dbReference type="EMBL" id="ETN37990.1"/>
    </source>
</evidence>
<dbReference type="HOGENOM" id="CLU_078857_0_0_1"/>
<comment type="function">
    <text evidence="1">Involved in the biogenesis of the 60S ribosomal subunit.</text>
</comment>
<comment type="similarity">
    <text evidence="3">Belongs to the NOP16 family.</text>
</comment>
<feature type="region of interest" description="Disordered" evidence="8">
    <location>
        <begin position="202"/>
        <end position="230"/>
    </location>
</feature>
<sequence>MGREQQKKKARSSISKSRPKNSKRTKTGRVKVNFGNNELLSKNWDRKETLSQNYARLGLSSRLVAPSGGVERHSQRKAKSFADTDTLAIPSARDTGRLKPQEVRVERDAEGNIVKVVRPESEEEGVFNPLNDPLNEIEAVQPARTRSEAKVGIVEELERQAAKEAEQLEAKRRPRQQSSREEEWIAKLVEKHGDDISAMVRDKKLNPMQQTQGDIGRRVKKWRAKHQAAA</sequence>
<dbReference type="EMBL" id="KB822723">
    <property type="protein sequence ID" value="ETN37990.1"/>
    <property type="molecule type" value="Genomic_DNA"/>
</dbReference>
<comment type="subunit">
    <text evidence="4">Component of the pre-66S ribosomal particle.</text>
</comment>
<evidence type="ECO:0000313" key="10">
    <source>
        <dbReference type="Proteomes" id="UP000030752"/>
    </source>
</evidence>
<proteinExistence type="inferred from homology"/>
<evidence type="ECO:0000256" key="5">
    <source>
        <dbReference type="ARBA" id="ARBA00015522"/>
    </source>
</evidence>
<dbReference type="STRING" id="1220924.W2RNT8"/>
<evidence type="ECO:0000256" key="2">
    <source>
        <dbReference type="ARBA" id="ARBA00004604"/>
    </source>
</evidence>
<dbReference type="FunCoup" id="W2RNT8">
    <property type="interactions" value="251"/>
</dbReference>
<comment type="subcellular location">
    <subcellularLocation>
        <location evidence="2">Nucleus</location>
        <location evidence="2">Nucleolus</location>
    </subcellularLocation>
</comment>
<reference evidence="9 10" key="1">
    <citation type="submission" date="2013-03" db="EMBL/GenBank/DDBJ databases">
        <title>The Genome Sequence of Phialophora europaea CBS 101466.</title>
        <authorList>
            <consortium name="The Broad Institute Genomics Platform"/>
            <person name="Cuomo C."/>
            <person name="de Hoog S."/>
            <person name="Gorbushina A."/>
            <person name="Walker B."/>
            <person name="Young S.K."/>
            <person name="Zeng Q."/>
            <person name="Gargeya S."/>
            <person name="Fitzgerald M."/>
            <person name="Haas B."/>
            <person name="Abouelleil A."/>
            <person name="Allen A.W."/>
            <person name="Alvarado L."/>
            <person name="Arachchi H.M."/>
            <person name="Berlin A.M."/>
            <person name="Chapman S.B."/>
            <person name="Gainer-Dewar J."/>
            <person name="Goldberg J."/>
            <person name="Griggs A."/>
            <person name="Gujja S."/>
            <person name="Hansen M."/>
            <person name="Howarth C."/>
            <person name="Imamovic A."/>
            <person name="Ireland A."/>
            <person name="Larimer J."/>
            <person name="McCowan C."/>
            <person name="Murphy C."/>
            <person name="Pearson M."/>
            <person name="Poon T.W."/>
            <person name="Priest M."/>
            <person name="Roberts A."/>
            <person name="Saif S."/>
            <person name="Shea T."/>
            <person name="Sisk P."/>
            <person name="Sykes S."/>
            <person name="Wortman J."/>
            <person name="Nusbaum C."/>
            <person name="Birren B."/>
        </authorList>
    </citation>
    <scope>NUCLEOTIDE SEQUENCE [LARGE SCALE GENOMIC DNA]</scope>
    <source>
        <strain evidence="9 10">CBS 101466</strain>
    </source>
</reference>
<gene>
    <name evidence="9" type="ORF">HMPREF1541_07613</name>
</gene>
<dbReference type="GeneID" id="19974952"/>
<dbReference type="GO" id="GO:0030687">
    <property type="term" value="C:preribosome, large subunit precursor"/>
    <property type="evidence" value="ECO:0007669"/>
    <property type="project" value="EnsemblFungi"/>
</dbReference>
<accession>W2RNT8</accession>
<dbReference type="AlphaFoldDB" id="W2RNT8"/>